<dbReference type="EMBL" id="CH408031">
    <property type="protein sequence ID" value="EAQ88791.1"/>
    <property type="molecule type" value="Genomic_DNA"/>
</dbReference>
<dbReference type="Proteomes" id="UP000001056">
    <property type="component" value="Unassembled WGS sequence"/>
</dbReference>
<dbReference type="GeneID" id="4390259"/>
<dbReference type="RefSeq" id="XP_001221505.1">
    <property type="nucleotide sequence ID" value="XM_001221504.1"/>
</dbReference>
<gene>
    <name evidence="1" type="ORF">CHGG_05410</name>
</gene>
<name>Q2H7F5_CHAGB</name>
<dbReference type="AlphaFoldDB" id="Q2H7F5"/>
<dbReference type="VEuPathDB" id="FungiDB:CHGG_05410"/>
<organism evidence="1 2">
    <name type="scientific">Chaetomium globosum (strain ATCC 6205 / CBS 148.51 / DSM 1962 / NBRC 6347 / NRRL 1970)</name>
    <name type="common">Soil fungus</name>
    <dbReference type="NCBI Taxonomy" id="306901"/>
    <lineage>
        <taxon>Eukaryota</taxon>
        <taxon>Fungi</taxon>
        <taxon>Dikarya</taxon>
        <taxon>Ascomycota</taxon>
        <taxon>Pezizomycotina</taxon>
        <taxon>Sordariomycetes</taxon>
        <taxon>Sordariomycetidae</taxon>
        <taxon>Sordariales</taxon>
        <taxon>Chaetomiaceae</taxon>
        <taxon>Chaetomium</taxon>
    </lineage>
</organism>
<reference evidence="2" key="1">
    <citation type="journal article" date="2015" name="Genome Announc.">
        <title>Draft genome sequence of the cellulolytic fungus Chaetomium globosum.</title>
        <authorList>
            <person name="Cuomo C.A."/>
            <person name="Untereiner W.A."/>
            <person name="Ma L.-J."/>
            <person name="Grabherr M."/>
            <person name="Birren B.W."/>
        </authorList>
    </citation>
    <scope>NUCLEOTIDE SEQUENCE [LARGE SCALE GENOMIC DNA]</scope>
    <source>
        <strain evidence="2">ATCC 6205 / CBS 148.51 / DSM 1962 / NBRC 6347 / NRRL 1970</strain>
    </source>
</reference>
<evidence type="ECO:0000313" key="1">
    <source>
        <dbReference type="EMBL" id="EAQ88791.1"/>
    </source>
</evidence>
<keyword evidence="2" id="KW-1185">Reference proteome</keyword>
<accession>Q2H7F5</accession>
<dbReference type="InParanoid" id="Q2H7F5"/>
<proteinExistence type="predicted"/>
<protein>
    <submittedName>
        <fullName evidence="1">Uncharacterized protein</fullName>
    </submittedName>
</protein>
<sequence>MEWDDWGKLLLDTDGQYTVKYSGRSSDEFPLICDPFFSSLPDHEQETLRVPA</sequence>
<evidence type="ECO:0000313" key="2">
    <source>
        <dbReference type="Proteomes" id="UP000001056"/>
    </source>
</evidence>
<dbReference type="HOGENOM" id="CLU_3087061_0_0_1"/>